<proteinExistence type="predicted"/>
<dbReference type="OrthoDB" id="4053327at2"/>
<dbReference type="EMBL" id="CP029194">
    <property type="protein sequence ID" value="QES20271.1"/>
    <property type="molecule type" value="Genomic_DNA"/>
</dbReference>
<evidence type="ECO:0000313" key="3">
    <source>
        <dbReference type="EMBL" id="QES20271.1"/>
    </source>
</evidence>
<evidence type="ECO:0000313" key="4">
    <source>
        <dbReference type="Proteomes" id="UP000324106"/>
    </source>
</evidence>
<dbReference type="Proteomes" id="UP000324106">
    <property type="component" value="Chromosome"/>
</dbReference>
<feature type="signal peptide" evidence="2">
    <location>
        <begin position="1"/>
        <end position="23"/>
    </location>
</feature>
<dbReference type="PROSITE" id="PS51257">
    <property type="entry name" value="PROKAR_LIPOPROTEIN"/>
    <property type="match status" value="1"/>
</dbReference>
<dbReference type="AlphaFoldDB" id="A0A5P2ATS0"/>
<feature type="compositionally biased region" description="Basic and acidic residues" evidence="1">
    <location>
        <begin position="35"/>
        <end position="49"/>
    </location>
</feature>
<keyword evidence="2" id="KW-0732">Signal</keyword>
<reference evidence="3 4" key="1">
    <citation type="submission" date="2018-05" db="EMBL/GenBank/DDBJ databases">
        <title>Streptomyces venezuelae.</title>
        <authorList>
            <person name="Kim W."/>
            <person name="Lee N."/>
            <person name="Cho B.-K."/>
        </authorList>
    </citation>
    <scope>NUCLEOTIDE SEQUENCE [LARGE SCALE GENOMIC DNA]</scope>
    <source>
        <strain evidence="3 4">ATCC 15068</strain>
    </source>
</reference>
<evidence type="ECO:0000256" key="1">
    <source>
        <dbReference type="SAM" id="MobiDB-lite"/>
    </source>
</evidence>
<protein>
    <recommendedName>
        <fullName evidence="5">Lipoprotein</fullName>
    </recommendedName>
</protein>
<sequence length="299" mass="32414">MTSTFVRACAAALVLLSTATGCADRPAATANPDSPRPDVTRPDVTDTDRASLRHAEQVLVERCMRAEGFSYRAGPRPTPDESFTVGYLLSDTAWARRNGYGSRIAAKVLAARRTDPNQRYVDGLSPERRGAYRTALDGGAGARTLSVRVPGGGTIGRRLGGCEETAQKQLYGDPATWFRASKTATNLTRLYVSELSRDPEFTAAQAAWADCMREAGHPYATPVEARTALPANRDDDRAFATEVRLATAEAECAGSSGFARTGRALERRYVDGLRGEYGDELDTYARLEHEALTRARSLT</sequence>
<evidence type="ECO:0008006" key="5">
    <source>
        <dbReference type="Google" id="ProtNLM"/>
    </source>
</evidence>
<dbReference type="RefSeq" id="WP_150266868.1">
    <property type="nucleotide sequence ID" value="NZ_CP029194.1"/>
</dbReference>
<feature type="region of interest" description="Disordered" evidence="1">
    <location>
        <begin position="25"/>
        <end position="49"/>
    </location>
</feature>
<organism evidence="3 4">
    <name type="scientific">Streptomyces venezuelae</name>
    <dbReference type="NCBI Taxonomy" id="54571"/>
    <lineage>
        <taxon>Bacteria</taxon>
        <taxon>Bacillati</taxon>
        <taxon>Actinomycetota</taxon>
        <taxon>Actinomycetes</taxon>
        <taxon>Kitasatosporales</taxon>
        <taxon>Streptomycetaceae</taxon>
        <taxon>Streptomyces</taxon>
    </lineage>
</organism>
<gene>
    <name evidence="3" type="ORF">DEJ46_15090</name>
</gene>
<feature type="chain" id="PRO_5039555374" description="Lipoprotein" evidence="2">
    <location>
        <begin position="24"/>
        <end position="299"/>
    </location>
</feature>
<evidence type="ECO:0000256" key="2">
    <source>
        <dbReference type="SAM" id="SignalP"/>
    </source>
</evidence>
<accession>A0A5P2ATS0</accession>
<name>A0A5P2ATS0_STRVZ</name>